<evidence type="ECO:0000256" key="1">
    <source>
        <dbReference type="SAM" id="Phobius"/>
    </source>
</evidence>
<evidence type="ECO:0000313" key="2">
    <source>
        <dbReference type="EMBL" id="KAG1531779.1"/>
    </source>
</evidence>
<evidence type="ECO:0000313" key="3">
    <source>
        <dbReference type="Proteomes" id="UP000740926"/>
    </source>
</evidence>
<accession>A0A9P6XT36</accession>
<keyword evidence="1" id="KW-0472">Membrane</keyword>
<dbReference type="AlphaFoldDB" id="A0A9P6XT36"/>
<reference evidence="2 3" key="1">
    <citation type="journal article" date="2020" name="Microb. Genom.">
        <title>Genetic diversity of clinical and environmental Mucorales isolates obtained from an investigation of mucormycosis cases among solid organ transplant recipients.</title>
        <authorList>
            <person name="Nguyen M.H."/>
            <person name="Kaul D."/>
            <person name="Muto C."/>
            <person name="Cheng S.J."/>
            <person name="Richter R.A."/>
            <person name="Bruno V.M."/>
            <person name="Liu G."/>
            <person name="Beyhan S."/>
            <person name="Sundermann A.J."/>
            <person name="Mounaud S."/>
            <person name="Pasculle A.W."/>
            <person name="Nierman W.C."/>
            <person name="Driscoll E."/>
            <person name="Cumbie R."/>
            <person name="Clancy C.J."/>
            <person name="Dupont C.L."/>
        </authorList>
    </citation>
    <scope>NUCLEOTIDE SEQUENCE [LARGE SCALE GENOMIC DNA]</scope>
    <source>
        <strain evidence="2 3">GL24</strain>
    </source>
</reference>
<comment type="caution">
    <text evidence="2">The sequence shown here is derived from an EMBL/GenBank/DDBJ whole genome shotgun (WGS) entry which is preliminary data.</text>
</comment>
<protein>
    <submittedName>
        <fullName evidence="2">Uncharacterized protein</fullName>
    </submittedName>
</protein>
<dbReference type="EMBL" id="JAANIU010010503">
    <property type="protein sequence ID" value="KAG1531779.1"/>
    <property type="molecule type" value="Genomic_DNA"/>
</dbReference>
<organism evidence="2 3">
    <name type="scientific">Rhizopus delemar</name>
    <dbReference type="NCBI Taxonomy" id="936053"/>
    <lineage>
        <taxon>Eukaryota</taxon>
        <taxon>Fungi</taxon>
        <taxon>Fungi incertae sedis</taxon>
        <taxon>Mucoromycota</taxon>
        <taxon>Mucoromycotina</taxon>
        <taxon>Mucoromycetes</taxon>
        <taxon>Mucorales</taxon>
        <taxon>Mucorineae</taxon>
        <taxon>Rhizopodaceae</taxon>
        <taxon>Rhizopus</taxon>
    </lineage>
</organism>
<keyword evidence="3" id="KW-1185">Reference proteome</keyword>
<sequence length="74" mass="7876">MVSPSVPTAGSVTPSRWVPRWGMDAIAAMLASVAAAAMARPTAWRCMRATAWAAACSWMRWSATSCWTTPCVAT</sequence>
<dbReference type="Proteomes" id="UP000740926">
    <property type="component" value="Unassembled WGS sequence"/>
</dbReference>
<keyword evidence="1" id="KW-0812">Transmembrane</keyword>
<name>A0A9P6XT36_9FUNG</name>
<proteinExistence type="predicted"/>
<feature type="transmembrane region" description="Helical" evidence="1">
    <location>
        <begin position="20"/>
        <end position="39"/>
    </location>
</feature>
<keyword evidence="1" id="KW-1133">Transmembrane helix</keyword>
<gene>
    <name evidence="2" type="ORF">G6F50_016516</name>
</gene>